<dbReference type="Pfam" id="PF00128">
    <property type="entry name" value="Alpha-amylase"/>
    <property type="match status" value="1"/>
</dbReference>
<feature type="domain" description="Glycosyl hydrolase family 13 catalytic" evidence="18">
    <location>
        <begin position="101"/>
        <end position="447"/>
    </location>
</feature>
<evidence type="ECO:0000256" key="5">
    <source>
        <dbReference type="ARBA" id="ARBA00015938"/>
    </source>
</evidence>
<comment type="subcellular location">
    <subcellularLocation>
        <location evidence="1 15">Cytoplasm</location>
    </subcellularLocation>
</comment>
<evidence type="ECO:0000256" key="14">
    <source>
        <dbReference type="PIRNR" id="PIRNR006337"/>
    </source>
</evidence>
<evidence type="ECO:0000256" key="15">
    <source>
        <dbReference type="PIRSR" id="PIRSR006337-1"/>
    </source>
</evidence>
<evidence type="ECO:0000256" key="7">
    <source>
        <dbReference type="ARBA" id="ARBA00022801"/>
    </source>
</evidence>
<protein>
    <recommendedName>
        <fullName evidence="5 13">Malto-oligosyltrehalose trehalohydrolase</fullName>
        <shortName evidence="14">MTHase</shortName>
        <ecNumber evidence="4 13">3.2.1.141</ecNumber>
    </recommendedName>
    <alternativeName>
        <fullName evidence="11 14">4-alpha-D-((1-&gt;4)-alpha-D-glucano)trehalose trehalohydrolase</fullName>
    </alternativeName>
    <alternativeName>
        <fullName evidence="10 14">Maltooligosyl trehalose trehalohydrolase</fullName>
    </alternativeName>
</protein>
<organism evidence="19 20">
    <name type="scientific">Granulicella rosea</name>
    <dbReference type="NCBI Taxonomy" id="474952"/>
    <lineage>
        <taxon>Bacteria</taxon>
        <taxon>Pseudomonadati</taxon>
        <taxon>Acidobacteriota</taxon>
        <taxon>Terriglobia</taxon>
        <taxon>Terriglobales</taxon>
        <taxon>Acidobacteriaceae</taxon>
        <taxon>Granulicella</taxon>
    </lineage>
</organism>
<dbReference type="InterPro" id="IPR014756">
    <property type="entry name" value="Ig_E-set"/>
</dbReference>
<dbReference type="RefSeq" id="WP_089409295.1">
    <property type="nucleotide sequence ID" value="NZ_FZOU01000005.1"/>
</dbReference>
<dbReference type="EC" id="3.2.1.141" evidence="4 13"/>
<feature type="binding site" evidence="16">
    <location>
        <begin position="245"/>
        <end position="250"/>
    </location>
    <ligand>
        <name>substrate</name>
    </ligand>
</feature>
<comment type="catalytic activity">
    <reaction evidence="12 14">
        <text>hydrolysis of (1-&gt;4)-alpha-D-glucosidic linkage in 4-alpha-D-[(1-&gt;4)-alpha-D-glucanosyl]n trehalose to yield trehalose and (1-&gt;4)-alpha-D-glucan.</text>
        <dbReference type="EC" id="3.2.1.141"/>
    </reaction>
</comment>
<evidence type="ECO:0000313" key="19">
    <source>
        <dbReference type="EMBL" id="SNT22091.1"/>
    </source>
</evidence>
<dbReference type="Gene3D" id="1.10.10.760">
    <property type="entry name" value="E-set domains of sugar-utilizing enzymes"/>
    <property type="match status" value="1"/>
</dbReference>
<evidence type="ECO:0000259" key="18">
    <source>
        <dbReference type="SMART" id="SM00642"/>
    </source>
</evidence>
<dbReference type="InterPro" id="IPR022567">
    <property type="entry name" value="DUF3459"/>
</dbReference>
<dbReference type="InterPro" id="IPR013783">
    <property type="entry name" value="Ig-like_fold"/>
</dbReference>
<evidence type="ECO:0000256" key="16">
    <source>
        <dbReference type="PIRSR" id="PIRSR006337-2"/>
    </source>
</evidence>
<gene>
    <name evidence="19" type="ORF">SAMN05421770_105237</name>
</gene>
<comment type="pathway">
    <text evidence="2 14">Glycan biosynthesis; trehalose biosynthesis.</text>
</comment>
<name>A0A239KV58_9BACT</name>
<evidence type="ECO:0000256" key="10">
    <source>
        <dbReference type="ARBA" id="ARBA00032057"/>
    </source>
</evidence>
<evidence type="ECO:0000313" key="20">
    <source>
        <dbReference type="Proteomes" id="UP000198356"/>
    </source>
</evidence>
<feature type="site" description="Transition state stabilizer" evidence="17">
    <location>
        <position position="380"/>
    </location>
</feature>
<dbReference type="PANTHER" id="PTHR43651:SF11">
    <property type="entry name" value="MALTO-OLIGOSYLTREHALOSE TREHALOHYDROLASE"/>
    <property type="match status" value="1"/>
</dbReference>
<dbReference type="InterPro" id="IPR012768">
    <property type="entry name" value="Trehalose_TreZ"/>
</dbReference>
<dbReference type="SMART" id="SM00642">
    <property type="entry name" value="Aamy"/>
    <property type="match status" value="1"/>
</dbReference>
<accession>A0A239KV58</accession>
<dbReference type="CDD" id="cd11325">
    <property type="entry name" value="AmyAc_GTHase"/>
    <property type="match status" value="1"/>
</dbReference>
<feature type="binding site" evidence="16">
    <location>
        <begin position="379"/>
        <end position="384"/>
    </location>
    <ligand>
        <name>substrate</name>
    </ligand>
</feature>
<dbReference type="Pfam" id="PF11941">
    <property type="entry name" value="DUF3459"/>
    <property type="match status" value="1"/>
</dbReference>
<evidence type="ECO:0000256" key="6">
    <source>
        <dbReference type="ARBA" id="ARBA00022490"/>
    </source>
</evidence>
<dbReference type="GO" id="GO:0005737">
    <property type="term" value="C:cytoplasm"/>
    <property type="evidence" value="ECO:0007669"/>
    <property type="project" value="UniProtKB-SubCell"/>
</dbReference>
<comment type="similarity">
    <text evidence="3 14">Belongs to the glycosyl hydrolase 13 family.</text>
</comment>
<evidence type="ECO:0000256" key="1">
    <source>
        <dbReference type="ARBA" id="ARBA00004496"/>
    </source>
</evidence>
<feature type="binding site" evidence="16">
    <location>
        <begin position="309"/>
        <end position="313"/>
    </location>
    <ligand>
        <name>substrate</name>
    </ligand>
</feature>
<evidence type="ECO:0000256" key="9">
    <source>
        <dbReference type="ARBA" id="ARBA00023295"/>
    </source>
</evidence>
<dbReference type="InterPro" id="IPR017853">
    <property type="entry name" value="GH"/>
</dbReference>
<keyword evidence="6" id="KW-0963">Cytoplasm</keyword>
<dbReference type="InterPro" id="IPR006047">
    <property type="entry name" value="GH13_cat_dom"/>
</dbReference>
<dbReference type="OrthoDB" id="9800174at2"/>
<reference evidence="19 20" key="1">
    <citation type="submission" date="2017-06" db="EMBL/GenBank/DDBJ databases">
        <authorList>
            <person name="Kim H.J."/>
            <person name="Triplett B.A."/>
        </authorList>
    </citation>
    <scope>NUCLEOTIDE SEQUENCE [LARGE SCALE GENOMIC DNA]</scope>
    <source>
        <strain evidence="19 20">DSM 18704</strain>
    </source>
</reference>
<dbReference type="AlphaFoldDB" id="A0A239KV58"/>
<dbReference type="PANTHER" id="PTHR43651">
    <property type="entry name" value="1,4-ALPHA-GLUCAN-BRANCHING ENZYME"/>
    <property type="match status" value="1"/>
</dbReference>
<evidence type="ECO:0000256" key="17">
    <source>
        <dbReference type="PIRSR" id="PIRSR006337-3"/>
    </source>
</evidence>
<dbReference type="Gene3D" id="2.60.40.10">
    <property type="entry name" value="Immunoglobulins"/>
    <property type="match status" value="1"/>
</dbReference>
<keyword evidence="7 14" id="KW-0378">Hydrolase</keyword>
<keyword evidence="9 14" id="KW-0326">Glycosidase</keyword>
<keyword evidence="20" id="KW-1185">Reference proteome</keyword>
<evidence type="ECO:0000256" key="3">
    <source>
        <dbReference type="ARBA" id="ARBA00008061"/>
    </source>
</evidence>
<dbReference type="SUPFAM" id="SSF81296">
    <property type="entry name" value="E set domains"/>
    <property type="match status" value="1"/>
</dbReference>
<feature type="active site" description="Proton donor" evidence="15">
    <location>
        <position position="284"/>
    </location>
</feature>
<evidence type="ECO:0000256" key="11">
    <source>
        <dbReference type="ARBA" id="ARBA00033284"/>
    </source>
</evidence>
<dbReference type="SUPFAM" id="SSF51445">
    <property type="entry name" value="(Trans)glycosidases"/>
    <property type="match status" value="1"/>
</dbReference>
<evidence type="ECO:0000256" key="13">
    <source>
        <dbReference type="NCBIfam" id="TIGR02402"/>
    </source>
</evidence>
<dbReference type="InterPro" id="IPR044901">
    <property type="entry name" value="Trehalose_TreZ_E-set_sf"/>
</dbReference>
<sequence>MHEFSIWAPSVDKIQLRIGETTHPMTGPDSKGYWRATIEDARAGTEYAYLVDDDPHPYPDPRSLRQLQGVHGPSCVYDRKAFGWTDDTWQGPPLTGAVIYEMHIGTFTVDGTFDAAIEKLGYLRKLGVTHLEIMPVAAFAGDRGWGYDGVALFAVQECYGGPDGLKRFVNACHIHGLAVILDVVYNHFGPVGNYTGKYGPYITDKHHTPWGDAMNFEDKGSDEVRRFFCDNALMWLRDFHVDGLRLDAVHEFMDRSAVNFMEQMSAEVDVMSATVGRRLVLIAESDLNDPKVVRPREAGGYGMDAQWSDDFHHSLFTLLHVEEGGKGYYDDFGAFECLAKSLKNMFVYDGMFSIYRDRTHGRPIDGLSAHHFIGFIQNHDQVGNRATGDRLEQIVGLDRAMVAAGVVMTAPFIPMIFMGEEYAASTPFLYFADHDDPEMAKLVSAGRKKEFAAFGWDDNQIPDPEAPSTFTNSRLKWEEVCEGAHAAMLDWYTKLIHARRASNSLNDGDTGHVKVTFDEDKRWLVMDRGLTRSICNLGDAAEFDNPAGLRLLLASKEGVELEGDKVHVPANAFVLLSGESD</sequence>
<dbReference type="NCBIfam" id="TIGR02402">
    <property type="entry name" value="trehalose_TreZ"/>
    <property type="match status" value="1"/>
</dbReference>
<dbReference type="PIRSF" id="PIRSF006337">
    <property type="entry name" value="Trehalose_TreZ"/>
    <property type="match status" value="1"/>
</dbReference>
<proteinExistence type="inferred from homology"/>
<dbReference type="GO" id="GO:0033942">
    <property type="term" value="F:4-alpha-D-(1-&gt;4)-alpha-D-glucanotrehalose trehalohydrolase activity"/>
    <property type="evidence" value="ECO:0007669"/>
    <property type="project" value="UniProtKB-EC"/>
</dbReference>
<dbReference type="GO" id="GO:0005992">
    <property type="term" value="P:trehalose biosynthetic process"/>
    <property type="evidence" value="ECO:0007669"/>
    <property type="project" value="UniProtKB-UniRule"/>
</dbReference>
<evidence type="ECO:0000256" key="12">
    <source>
        <dbReference type="ARBA" id="ARBA00034013"/>
    </source>
</evidence>
<evidence type="ECO:0000256" key="8">
    <source>
        <dbReference type="ARBA" id="ARBA00023277"/>
    </source>
</evidence>
<dbReference type="Gene3D" id="3.20.20.80">
    <property type="entry name" value="Glycosidases"/>
    <property type="match status" value="1"/>
</dbReference>
<feature type="active site" description="Nucleophile" evidence="15">
    <location>
        <position position="247"/>
    </location>
</feature>
<evidence type="ECO:0000256" key="4">
    <source>
        <dbReference type="ARBA" id="ARBA00012268"/>
    </source>
</evidence>
<dbReference type="Proteomes" id="UP000198356">
    <property type="component" value="Unassembled WGS sequence"/>
</dbReference>
<evidence type="ECO:0000256" key="2">
    <source>
        <dbReference type="ARBA" id="ARBA00005199"/>
    </source>
</evidence>
<dbReference type="EMBL" id="FZOU01000005">
    <property type="protein sequence ID" value="SNT22091.1"/>
    <property type="molecule type" value="Genomic_DNA"/>
</dbReference>
<dbReference type="UniPathway" id="UPA00299"/>
<keyword evidence="8" id="KW-0119">Carbohydrate metabolism</keyword>